<evidence type="ECO:0000256" key="11">
    <source>
        <dbReference type="ARBA" id="ARBA00030268"/>
    </source>
</evidence>
<dbReference type="EC" id="6.1.1.2" evidence="3"/>
<keyword evidence="10 13" id="KW-0030">Aminoacyl-tRNA synthetase</keyword>
<name>A0AAV1IFF9_9CHLO</name>
<dbReference type="GO" id="GO:0004830">
    <property type="term" value="F:tryptophan-tRNA ligase activity"/>
    <property type="evidence" value="ECO:0007669"/>
    <property type="project" value="UniProtKB-EC"/>
</dbReference>
<comment type="caution">
    <text evidence="14">The sequence shown here is derived from an EMBL/GenBank/DDBJ whole genome shotgun (WGS) entry which is preliminary data.</text>
</comment>
<evidence type="ECO:0000256" key="13">
    <source>
        <dbReference type="RuleBase" id="RU363036"/>
    </source>
</evidence>
<dbReference type="FunFam" id="1.10.240.10:FF:000007">
    <property type="entry name" value="Tryptophan--tRNA ligase"/>
    <property type="match status" value="1"/>
</dbReference>
<dbReference type="PANTHER" id="PTHR10055:SF1">
    <property type="entry name" value="TRYPTOPHAN--TRNA LIGASE, CYTOPLASMIC"/>
    <property type="match status" value="1"/>
</dbReference>
<organism evidence="14 15">
    <name type="scientific">Coccomyxa viridis</name>
    <dbReference type="NCBI Taxonomy" id="1274662"/>
    <lineage>
        <taxon>Eukaryota</taxon>
        <taxon>Viridiplantae</taxon>
        <taxon>Chlorophyta</taxon>
        <taxon>core chlorophytes</taxon>
        <taxon>Trebouxiophyceae</taxon>
        <taxon>Trebouxiophyceae incertae sedis</taxon>
        <taxon>Coccomyxaceae</taxon>
        <taxon>Coccomyxa</taxon>
    </lineage>
</organism>
<dbReference type="PRINTS" id="PR01039">
    <property type="entry name" value="TRNASYNTHTRP"/>
</dbReference>
<evidence type="ECO:0000256" key="9">
    <source>
        <dbReference type="ARBA" id="ARBA00022917"/>
    </source>
</evidence>
<evidence type="ECO:0000256" key="7">
    <source>
        <dbReference type="ARBA" id="ARBA00022741"/>
    </source>
</evidence>
<sequence>MIDAGSEQSTANVHDQEVNPWEVKGDADGKIDYEKLQKKFGCSRLGKELVERIEKLTGRPAHPLLRRGMFYAHRDLEQLLDAYEKGEPFYLYTGRGPSSEALHLGHLIPFMFTKWLQDAFNVPLVIQVTDDEKRLWRMNLTADQIYELGKENIKDIIACGFDPNKTFIFSDFDYMGGRFYRNIVEIQRLVTVSTRKAIFGFSFDSNIGQISFPAVQAAPCFPDSFPHMFGMRKAIRCLIPCAIDQDPYFRMTRDVAPKLGYFKPALIESSFFPALQGESGKMSASLPNSAIFVTDTDKQIKTKINKHAFSGGGKSEAEQRANGANLDVDVAWKYLRFFCEDDKKLKQIGEDYSSGKLLTGEVKAILIEILQQIVTKHQKERVKVSPEIVKQFTDVREMLDLFPGLKVTS</sequence>
<protein>
    <recommendedName>
        <fullName evidence="4">Tryptophan--tRNA ligase, cytoplasmic</fullName>
        <ecNumber evidence="3">6.1.1.2</ecNumber>
    </recommendedName>
    <alternativeName>
        <fullName evidence="11">Tryptophanyl-tRNA synthetase</fullName>
    </alternativeName>
</protein>
<proteinExistence type="inferred from homology"/>
<dbReference type="InterPro" id="IPR002306">
    <property type="entry name" value="Trp-tRNA-ligase"/>
</dbReference>
<gene>
    <name evidence="14" type="ORF">CVIRNUC_007837</name>
</gene>
<dbReference type="SUPFAM" id="SSF52374">
    <property type="entry name" value="Nucleotidylyl transferase"/>
    <property type="match status" value="1"/>
</dbReference>
<dbReference type="GO" id="GO:0006436">
    <property type="term" value="P:tryptophanyl-tRNA aminoacylation"/>
    <property type="evidence" value="ECO:0007669"/>
    <property type="project" value="InterPro"/>
</dbReference>
<comment type="similarity">
    <text evidence="2 13">Belongs to the class-I aminoacyl-tRNA synthetase family.</text>
</comment>
<dbReference type="EMBL" id="CAUYUE010000011">
    <property type="protein sequence ID" value="CAK0784633.1"/>
    <property type="molecule type" value="Genomic_DNA"/>
</dbReference>
<keyword evidence="7 13" id="KW-0547">Nucleotide-binding</keyword>
<keyword evidence="9 13" id="KW-0648">Protein biosynthesis</keyword>
<dbReference type="Gene3D" id="1.10.240.10">
    <property type="entry name" value="Tyrosyl-Transfer RNA Synthetase"/>
    <property type="match status" value="1"/>
</dbReference>
<dbReference type="InterPro" id="IPR014729">
    <property type="entry name" value="Rossmann-like_a/b/a_fold"/>
</dbReference>
<dbReference type="GO" id="GO:0005524">
    <property type="term" value="F:ATP binding"/>
    <property type="evidence" value="ECO:0007669"/>
    <property type="project" value="UniProtKB-KW"/>
</dbReference>
<evidence type="ECO:0000313" key="14">
    <source>
        <dbReference type="EMBL" id="CAK0784633.1"/>
    </source>
</evidence>
<dbReference type="InterPro" id="IPR002305">
    <property type="entry name" value="aa-tRNA-synth_Ic"/>
</dbReference>
<evidence type="ECO:0000256" key="12">
    <source>
        <dbReference type="ARBA" id="ARBA00049929"/>
    </source>
</evidence>
<evidence type="ECO:0000256" key="10">
    <source>
        <dbReference type="ARBA" id="ARBA00023146"/>
    </source>
</evidence>
<dbReference type="GO" id="GO:0048608">
    <property type="term" value="P:reproductive structure development"/>
    <property type="evidence" value="ECO:0007669"/>
    <property type="project" value="UniProtKB-ARBA"/>
</dbReference>
<evidence type="ECO:0000256" key="8">
    <source>
        <dbReference type="ARBA" id="ARBA00022840"/>
    </source>
</evidence>
<keyword evidence="6 13" id="KW-0436">Ligase</keyword>
<keyword evidence="8 13" id="KW-0067">ATP-binding</keyword>
<keyword evidence="5" id="KW-0963">Cytoplasm</keyword>
<dbReference type="PANTHER" id="PTHR10055">
    <property type="entry name" value="TRYPTOPHANYL-TRNA SYNTHETASE"/>
    <property type="match status" value="1"/>
</dbReference>
<dbReference type="GO" id="GO:0009791">
    <property type="term" value="P:post-embryonic development"/>
    <property type="evidence" value="ECO:0007669"/>
    <property type="project" value="UniProtKB-ARBA"/>
</dbReference>
<dbReference type="PROSITE" id="PS00178">
    <property type="entry name" value="AA_TRNA_LIGASE_I"/>
    <property type="match status" value="1"/>
</dbReference>
<evidence type="ECO:0000256" key="6">
    <source>
        <dbReference type="ARBA" id="ARBA00022598"/>
    </source>
</evidence>
<comment type="subcellular location">
    <subcellularLocation>
        <location evidence="1">Cytoplasm</location>
    </subcellularLocation>
</comment>
<dbReference type="FunFam" id="3.40.50.620:FF:000033">
    <property type="entry name" value="tryptophan--tRNA ligase, cytoplasmic"/>
    <property type="match status" value="1"/>
</dbReference>
<comment type="catalytic activity">
    <reaction evidence="12">
        <text>tRNA(Trp) + L-tryptophan + ATP = L-tryptophyl-tRNA(Trp) + AMP + diphosphate + H(+)</text>
        <dbReference type="Rhea" id="RHEA:24080"/>
        <dbReference type="Rhea" id="RHEA-COMP:9671"/>
        <dbReference type="Rhea" id="RHEA-COMP:9705"/>
        <dbReference type="ChEBI" id="CHEBI:15378"/>
        <dbReference type="ChEBI" id="CHEBI:30616"/>
        <dbReference type="ChEBI" id="CHEBI:33019"/>
        <dbReference type="ChEBI" id="CHEBI:57912"/>
        <dbReference type="ChEBI" id="CHEBI:78442"/>
        <dbReference type="ChEBI" id="CHEBI:78535"/>
        <dbReference type="ChEBI" id="CHEBI:456215"/>
        <dbReference type="EC" id="6.1.1.2"/>
    </reaction>
</comment>
<dbReference type="Gene3D" id="3.40.50.620">
    <property type="entry name" value="HUPs"/>
    <property type="match status" value="1"/>
</dbReference>
<dbReference type="Pfam" id="PF00579">
    <property type="entry name" value="tRNA-synt_1b"/>
    <property type="match status" value="1"/>
</dbReference>
<evidence type="ECO:0000256" key="1">
    <source>
        <dbReference type="ARBA" id="ARBA00004496"/>
    </source>
</evidence>
<evidence type="ECO:0000313" key="15">
    <source>
        <dbReference type="Proteomes" id="UP001314263"/>
    </source>
</evidence>
<dbReference type="NCBIfam" id="TIGR00233">
    <property type="entry name" value="trpS"/>
    <property type="match status" value="1"/>
</dbReference>
<keyword evidence="15" id="KW-1185">Reference proteome</keyword>
<evidence type="ECO:0000256" key="2">
    <source>
        <dbReference type="ARBA" id="ARBA00005594"/>
    </source>
</evidence>
<evidence type="ECO:0000256" key="4">
    <source>
        <dbReference type="ARBA" id="ARBA00013782"/>
    </source>
</evidence>
<dbReference type="CDD" id="cd00806">
    <property type="entry name" value="TrpRS_core"/>
    <property type="match status" value="1"/>
</dbReference>
<dbReference type="Proteomes" id="UP001314263">
    <property type="component" value="Unassembled WGS sequence"/>
</dbReference>
<dbReference type="GO" id="GO:0005737">
    <property type="term" value="C:cytoplasm"/>
    <property type="evidence" value="ECO:0007669"/>
    <property type="project" value="UniProtKB-SubCell"/>
</dbReference>
<dbReference type="AlphaFoldDB" id="A0AAV1IFF9"/>
<reference evidence="14 15" key="1">
    <citation type="submission" date="2023-10" db="EMBL/GenBank/DDBJ databases">
        <authorList>
            <person name="Maclean D."/>
            <person name="Macfadyen A."/>
        </authorList>
    </citation>
    <scope>NUCLEOTIDE SEQUENCE [LARGE SCALE GENOMIC DNA]</scope>
</reference>
<dbReference type="InterPro" id="IPR001412">
    <property type="entry name" value="aa-tRNA-synth_I_CS"/>
</dbReference>
<evidence type="ECO:0000256" key="3">
    <source>
        <dbReference type="ARBA" id="ARBA00013161"/>
    </source>
</evidence>
<evidence type="ECO:0000256" key="5">
    <source>
        <dbReference type="ARBA" id="ARBA00022490"/>
    </source>
</evidence>
<accession>A0AAV1IFF9</accession>